<dbReference type="AlphaFoldDB" id="A0A3S1HQ09"/>
<name>A0A3S1HQ09_ELYCH</name>
<sequence length="420" mass="46347">MLDVKPTQLNSTRSRLASEDGQMIPGRGAGVTIETAEADKKRLLAEISQEVGNPDWVKFLRDHTLVPFGEDMTDFVDLVGIPYMERYTSDEKWIMESLMVLLIGMEVNRIKDPTGSFKPTSRQNTIKYIPSDSVYRQKTMKSLHISLLHELLLRVTLSRQNTISSILMMTRLMCRIHQEMNDTTFPEQGEVGSALVQTVLIGDMVAGTYLRAAANMDAPKVRLCVLWQFCQACLLIGDKVAGTYLRAAANMDAPKPSLVAGTYLRAPVIMDAPKVTEVLMGAASYLQSYFVPKLHPYSIEGGVEQHSKACSKAAAPYDHLRDDMPAPLMAACEAVVIDSGLGQRLQDIVKNFAYHISLARSLNKGLDVNPDGQPTSVDLTAPEDAKAHSDKALNSLLALSYPESRSIKMLKRLARVYAAV</sequence>
<proteinExistence type="predicted"/>
<protein>
    <submittedName>
        <fullName evidence="2">Uncharacterized protein</fullName>
    </submittedName>
</protein>
<accession>A0A3S1HQ09</accession>
<organism evidence="2 3">
    <name type="scientific">Elysia chlorotica</name>
    <name type="common">Eastern emerald elysia</name>
    <name type="synonym">Sea slug</name>
    <dbReference type="NCBI Taxonomy" id="188477"/>
    <lineage>
        <taxon>Eukaryota</taxon>
        <taxon>Metazoa</taxon>
        <taxon>Spiralia</taxon>
        <taxon>Lophotrochozoa</taxon>
        <taxon>Mollusca</taxon>
        <taxon>Gastropoda</taxon>
        <taxon>Heterobranchia</taxon>
        <taxon>Euthyneura</taxon>
        <taxon>Panpulmonata</taxon>
        <taxon>Sacoglossa</taxon>
        <taxon>Placobranchoidea</taxon>
        <taxon>Plakobranchidae</taxon>
        <taxon>Elysia</taxon>
    </lineage>
</organism>
<dbReference type="EMBL" id="RQTK01000226">
    <property type="protein sequence ID" value="RUS83891.1"/>
    <property type="molecule type" value="Genomic_DNA"/>
</dbReference>
<feature type="region of interest" description="Disordered" evidence="1">
    <location>
        <begin position="1"/>
        <end position="27"/>
    </location>
</feature>
<dbReference type="Proteomes" id="UP000271974">
    <property type="component" value="Unassembled WGS sequence"/>
</dbReference>
<evidence type="ECO:0000313" key="2">
    <source>
        <dbReference type="EMBL" id="RUS83891.1"/>
    </source>
</evidence>
<dbReference type="OrthoDB" id="10444120at2759"/>
<evidence type="ECO:0000313" key="3">
    <source>
        <dbReference type="Proteomes" id="UP000271974"/>
    </source>
</evidence>
<reference evidence="2 3" key="1">
    <citation type="submission" date="2019-01" db="EMBL/GenBank/DDBJ databases">
        <title>A draft genome assembly of the solar-powered sea slug Elysia chlorotica.</title>
        <authorList>
            <person name="Cai H."/>
            <person name="Li Q."/>
            <person name="Fang X."/>
            <person name="Li J."/>
            <person name="Curtis N.E."/>
            <person name="Altenburger A."/>
            <person name="Shibata T."/>
            <person name="Feng M."/>
            <person name="Maeda T."/>
            <person name="Schwartz J.A."/>
            <person name="Shigenobu S."/>
            <person name="Lundholm N."/>
            <person name="Nishiyama T."/>
            <person name="Yang H."/>
            <person name="Hasebe M."/>
            <person name="Li S."/>
            <person name="Pierce S.K."/>
            <person name="Wang J."/>
        </authorList>
    </citation>
    <scope>NUCLEOTIDE SEQUENCE [LARGE SCALE GENOMIC DNA]</scope>
    <source>
        <strain evidence="2">EC2010</strain>
        <tissue evidence="2">Whole organism of an adult</tissue>
    </source>
</reference>
<gene>
    <name evidence="2" type="ORF">EGW08_008372</name>
</gene>
<keyword evidence="3" id="KW-1185">Reference proteome</keyword>
<evidence type="ECO:0000256" key="1">
    <source>
        <dbReference type="SAM" id="MobiDB-lite"/>
    </source>
</evidence>
<comment type="caution">
    <text evidence="2">The sequence shown here is derived from an EMBL/GenBank/DDBJ whole genome shotgun (WGS) entry which is preliminary data.</text>
</comment>